<dbReference type="SMART" id="SM01257">
    <property type="entry name" value="KRAP_IP3R_bind"/>
    <property type="match status" value="1"/>
</dbReference>
<feature type="region of interest" description="Disordered" evidence="3">
    <location>
        <begin position="462"/>
        <end position="481"/>
    </location>
</feature>
<dbReference type="PANTHER" id="PTHR17469:SF14">
    <property type="entry name" value="PROTEIN ITPRID1"/>
    <property type="match status" value="1"/>
</dbReference>
<feature type="compositionally biased region" description="Basic and acidic residues" evidence="3">
    <location>
        <begin position="980"/>
        <end position="997"/>
    </location>
</feature>
<dbReference type="GeneID" id="107105730"/>
<dbReference type="Pfam" id="PF14722">
    <property type="entry name" value="KRAP_IP3R_bind"/>
    <property type="match status" value="1"/>
</dbReference>
<dbReference type="Pfam" id="PF14723">
    <property type="entry name" value="SSFA2_C"/>
    <property type="match status" value="1"/>
</dbReference>
<dbReference type="PANTHER" id="PTHR17469">
    <property type="entry name" value="SPERM SPECIFIC ANTIGEN 2-RELATED"/>
    <property type="match status" value="1"/>
</dbReference>
<keyword evidence="1 2" id="KW-0175">Coiled coil</keyword>
<evidence type="ECO:0000256" key="1">
    <source>
        <dbReference type="ARBA" id="ARBA00023054"/>
    </source>
</evidence>
<dbReference type="Proteomes" id="UP000694871">
    <property type="component" value="Unplaced"/>
</dbReference>
<keyword evidence="5" id="KW-1185">Reference proteome</keyword>
<accession>A0ABM1JID0</accession>
<evidence type="ECO:0000259" key="4">
    <source>
        <dbReference type="SMART" id="SM01257"/>
    </source>
</evidence>
<gene>
    <name evidence="6" type="primary">CCDC129</name>
</gene>
<feature type="region of interest" description="Disordered" evidence="3">
    <location>
        <begin position="509"/>
        <end position="545"/>
    </location>
</feature>
<feature type="region of interest" description="Disordered" evidence="3">
    <location>
        <begin position="919"/>
        <end position="1005"/>
    </location>
</feature>
<dbReference type="InterPro" id="IPR029326">
    <property type="entry name" value="SSFA2_C"/>
</dbReference>
<dbReference type="InterPro" id="IPR029325">
    <property type="entry name" value="ITPR-bd"/>
</dbReference>
<feature type="compositionally biased region" description="Basic and acidic residues" evidence="3">
    <location>
        <begin position="525"/>
        <end position="545"/>
    </location>
</feature>
<evidence type="ECO:0000256" key="3">
    <source>
        <dbReference type="SAM" id="MobiDB-lite"/>
    </source>
</evidence>
<reference evidence="6" key="1">
    <citation type="submission" date="2025-08" db="UniProtKB">
        <authorList>
            <consortium name="RefSeq"/>
        </authorList>
    </citation>
    <scope>IDENTIFICATION</scope>
</reference>
<evidence type="ECO:0000256" key="2">
    <source>
        <dbReference type="SAM" id="Coils"/>
    </source>
</evidence>
<organism evidence="5 6">
    <name type="scientific">Gekko japonicus</name>
    <name type="common">Schlegel's Japanese gecko</name>
    <dbReference type="NCBI Taxonomy" id="146911"/>
    <lineage>
        <taxon>Eukaryota</taxon>
        <taxon>Metazoa</taxon>
        <taxon>Chordata</taxon>
        <taxon>Craniata</taxon>
        <taxon>Vertebrata</taxon>
        <taxon>Euteleostomi</taxon>
        <taxon>Lepidosauria</taxon>
        <taxon>Squamata</taxon>
        <taxon>Bifurcata</taxon>
        <taxon>Gekkota</taxon>
        <taxon>Gekkonidae</taxon>
        <taxon>Gekkoninae</taxon>
        <taxon>Gekko</taxon>
    </lineage>
</organism>
<dbReference type="InterPro" id="IPR043444">
    <property type="entry name" value="TESPA1-like"/>
</dbReference>
<dbReference type="RefSeq" id="XP_015261217.1">
    <property type="nucleotide sequence ID" value="XM_015405731.1"/>
</dbReference>
<sequence length="1030" mass="114307">MSSETPHHGTNSTNEKIKRRICLPAQSWTHLDEDLPAPKAAIDAPHSSRHLVDQTEENICNWQDSGFYLSASHDLQESRDKAASLLPPLEMVQMTVQNYMRSLHHFSEMPVLSRWNSASSSHSHPNAPKSVTEWLEFSAKDPVEILLDLGFGMDEPDICTKIPSRFISSASMAKGINIRVFIEAQRQRMDVESPNLCGRFRQLQVLDHVTSAFSSLLNDINLMQQNTEDGNGEGKGVVGSPAGRAVVSPAKRRRIGQLLRKVSQQSTHGPPAYRSVGTPVVDVDKCVAGRSALCENTALDSLKEEILPSEEEEEKAQTVSLPAQLIASKTRVLPHLPIKQTHFLSTSEMPTKDRSRKEPSLLLNHMLKRVSGLNGKPSDSFEMEEIQSFEDESSWGNPLESTSDVIVTRTNSCQSDSSGFLEDPSEPLPLQALSLSGNLRLSCSVQDNQAYLRHRKELAQCSQDSHPHAETSGAVTSTTDGGNVLLLPTLSREQTFPGEEVFYSINEEDDLMENSSGQYEGVASETEHETHEKEMQDQKGQSAKEEDSCVEDRIACHRINSLDKDDASSPEGNWLSYSCEMHENPGSTATEIGCTSPTILSNDWVCVDRKENGLSASTKLGKDESVPSFEANRGPFRSVTVQMPSMLLSSMQSIHLDDTAVKGRSLDFTSKASQHSEDEPLTPSVLGALKEEDKEVKEVSVQTERSHAKQKVFPLFPFLPSLHRHSHLVKSASLDTGLHGEYRSCCYEHCHAWCAQHRGHCCPLSSRHCCSLRSFPLAPLCTPPVTCCSSCATLELQLLKTLKLLQDTATRNISSCTVHEIEAMKNSCQKFRERLDEIEQHLTEQEILFSSAISDEGREERRQLQALRQAVRREVAELECQLKDRARQVREGILMQLDQLLGEQSNLCSELGISEARREHTLPDATTTAATTPFLSRAGCSRDIHHRPPSRSVTVPPSPSTSLLRKTEVLQASPLPPSKMDSRVDSKELQSSKKEVKGPPQPKLDFKAFLQNLKKSFQNSFGNDATEGRD</sequence>
<evidence type="ECO:0000313" key="6">
    <source>
        <dbReference type="RefSeq" id="XP_015261217.1"/>
    </source>
</evidence>
<feature type="coiled-coil region" evidence="2">
    <location>
        <begin position="821"/>
        <end position="888"/>
    </location>
</feature>
<protein>
    <submittedName>
        <fullName evidence="6">Coiled-coil domain-containing protein 129</fullName>
    </submittedName>
</protein>
<evidence type="ECO:0000313" key="5">
    <source>
        <dbReference type="Proteomes" id="UP000694871"/>
    </source>
</evidence>
<name>A0ABM1JID0_GEKJA</name>
<feature type="domain" description="ITPR-interacting" evidence="4">
    <location>
        <begin position="110"/>
        <end position="266"/>
    </location>
</feature>
<proteinExistence type="predicted"/>